<keyword evidence="1" id="KW-0812">Transmembrane</keyword>
<evidence type="ECO:0000256" key="1">
    <source>
        <dbReference type="SAM" id="Phobius"/>
    </source>
</evidence>
<dbReference type="EMBL" id="GGFL01008467">
    <property type="protein sequence ID" value="MBW72645.1"/>
    <property type="molecule type" value="Transcribed_RNA"/>
</dbReference>
<keyword evidence="1" id="KW-0472">Membrane</keyword>
<sequence>MVAAVLLRAAGVSGSDAYPPTLLPLMLPTVPFTFSDADRPRGSDLMSSSVCKMSTDAGTNRITVEPDPPNRLAARLDGWLAESRVLSWLLRFFAFLRAFFAFFSFSFSVTRARAAVCCSTKVVKQSGGVRPPPRLSSSWSRFSDEALL</sequence>
<keyword evidence="1" id="KW-1133">Transmembrane helix</keyword>
<proteinExistence type="predicted"/>
<protein>
    <submittedName>
        <fullName evidence="2">Uncharacterized protein</fullName>
    </submittedName>
</protein>
<dbReference type="AlphaFoldDB" id="A0A2M4D504"/>
<organism evidence="2">
    <name type="scientific">Anopheles darlingi</name>
    <name type="common">Mosquito</name>
    <dbReference type="NCBI Taxonomy" id="43151"/>
    <lineage>
        <taxon>Eukaryota</taxon>
        <taxon>Metazoa</taxon>
        <taxon>Ecdysozoa</taxon>
        <taxon>Arthropoda</taxon>
        <taxon>Hexapoda</taxon>
        <taxon>Insecta</taxon>
        <taxon>Pterygota</taxon>
        <taxon>Neoptera</taxon>
        <taxon>Endopterygota</taxon>
        <taxon>Diptera</taxon>
        <taxon>Nematocera</taxon>
        <taxon>Culicoidea</taxon>
        <taxon>Culicidae</taxon>
        <taxon>Anophelinae</taxon>
        <taxon>Anopheles</taxon>
    </lineage>
</organism>
<reference evidence="2" key="1">
    <citation type="submission" date="2018-01" db="EMBL/GenBank/DDBJ databases">
        <title>An insight into the sialome of Amazonian anophelines.</title>
        <authorList>
            <person name="Ribeiro J.M."/>
            <person name="Scarpassa V."/>
            <person name="Calvo E."/>
        </authorList>
    </citation>
    <scope>NUCLEOTIDE SEQUENCE</scope>
</reference>
<name>A0A2M4D504_ANODA</name>
<evidence type="ECO:0000313" key="2">
    <source>
        <dbReference type="EMBL" id="MBW72645.1"/>
    </source>
</evidence>
<accession>A0A2M4D504</accession>
<feature type="transmembrane region" description="Helical" evidence="1">
    <location>
        <begin position="85"/>
        <end position="105"/>
    </location>
</feature>